<dbReference type="RefSeq" id="WP_182844353.1">
    <property type="nucleotide sequence ID" value="NZ_BAAALP010000082.1"/>
</dbReference>
<proteinExistence type="predicted"/>
<dbReference type="Proteomes" id="UP000572680">
    <property type="component" value="Unassembled WGS sequence"/>
</dbReference>
<comment type="caution">
    <text evidence="1">The sequence shown here is derived from an EMBL/GenBank/DDBJ whole genome shotgun (WGS) entry which is preliminary data.</text>
</comment>
<dbReference type="AlphaFoldDB" id="A0A7W3QM13"/>
<keyword evidence="2" id="KW-1185">Reference proteome</keyword>
<dbReference type="EMBL" id="JACJIA010000004">
    <property type="protein sequence ID" value="MBA8952077.1"/>
    <property type="molecule type" value="Genomic_DNA"/>
</dbReference>
<evidence type="ECO:0008006" key="3">
    <source>
        <dbReference type="Google" id="ProtNLM"/>
    </source>
</evidence>
<dbReference type="Pfam" id="PF10127">
    <property type="entry name" value="RlaP"/>
    <property type="match status" value="1"/>
</dbReference>
<sequence>MNLPEDLLAEVRDWHPHPRAFVTVSGAHLYGFPSRDSDIDLRGLHLLPLERVVGLEGGGETVSRMWDHRGVEADVVTHDLAKFCNLLLKRSGEVLEQLVSPLVVETSPLHEELLSHVPALVCRQHAHHYLGFSRGQWRQYEKDGRLKPLLYTFRTLLTGIHLMRSGGVETDLPRLAAEYGPDYLPDLIEAKIHAEHGEPPATLDRARAERDYTTLTTRLEEERDRSRLPDRTTAHPALNALVIRTRLAGSPA</sequence>
<dbReference type="PANTHER" id="PTHR34817:SF1">
    <property type="entry name" value="NUCLEOTIDYLTRANSFERASE"/>
    <property type="match status" value="1"/>
</dbReference>
<accession>A0A7W3QM13</accession>
<evidence type="ECO:0000313" key="1">
    <source>
        <dbReference type="EMBL" id="MBA8952077.1"/>
    </source>
</evidence>
<protein>
    <recommendedName>
        <fullName evidence="3">Nucleotidyltransferase</fullName>
    </recommendedName>
</protein>
<evidence type="ECO:0000313" key="2">
    <source>
        <dbReference type="Proteomes" id="UP000572680"/>
    </source>
</evidence>
<reference evidence="1 2" key="1">
    <citation type="submission" date="2020-08" db="EMBL/GenBank/DDBJ databases">
        <title>Genomic Encyclopedia of Type Strains, Phase IV (KMG-IV): sequencing the most valuable type-strain genomes for metagenomic binning, comparative biology and taxonomic classification.</title>
        <authorList>
            <person name="Goeker M."/>
        </authorList>
    </citation>
    <scope>NUCLEOTIDE SEQUENCE [LARGE SCALE GENOMIC DNA]</scope>
    <source>
        <strain evidence="1 2">DSM 44197</strain>
    </source>
</reference>
<name>A0A7W3QM13_ACTNM</name>
<gene>
    <name evidence="1" type="ORF">HNR61_003717</name>
</gene>
<organism evidence="1 2">
    <name type="scientific">Actinomadura namibiensis</name>
    <dbReference type="NCBI Taxonomy" id="182080"/>
    <lineage>
        <taxon>Bacteria</taxon>
        <taxon>Bacillati</taxon>
        <taxon>Actinomycetota</taxon>
        <taxon>Actinomycetes</taxon>
        <taxon>Streptosporangiales</taxon>
        <taxon>Thermomonosporaceae</taxon>
        <taxon>Actinomadura</taxon>
    </lineage>
</organism>
<dbReference type="PANTHER" id="PTHR34817">
    <property type="entry name" value="NUCLEOTIDYLTRANSFERASE"/>
    <property type="match status" value="1"/>
</dbReference>
<dbReference type="InterPro" id="IPR018775">
    <property type="entry name" value="RlaP"/>
</dbReference>